<organism evidence="3 4">
    <name type="scientific">Peronospora matthiolae</name>
    <dbReference type="NCBI Taxonomy" id="2874970"/>
    <lineage>
        <taxon>Eukaryota</taxon>
        <taxon>Sar</taxon>
        <taxon>Stramenopiles</taxon>
        <taxon>Oomycota</taxon>
        <taxon>Peronosporomycetes</taxon>
        <taxon>Peronosporales</taxon>
        <taxon>Peronosporaceae</taxon>
        <taxon>Peronospora</taxon>
    </lineage>
</organism>
<comment type="caution">
    <text evidence="3">The sequence shown here is derived from an EMBL/GenBank/DDBJ whole genome shotgun (WGS) entry which is preliminary data.</text>
</comment>
<dbReference type="Proteomes" id="UP001162060">
    <property type="component" value="Unassembled WGS sequence"/>
</dbReference>
<dbReference type="EMBL" id="CAKLBY020000038">
    <property type="protein sequence ID" value="CAK7911779.1"/>
    <property type="molecule type" value="Genomic_DNA"/>
</dbReference>
<evidence type="ECO:0000313" key="2">
    <source>
        <dbReference type="EMBL" id="CAK7911779.1"/>
    </source>
</evidence>
<proteinExistence type="predicted"/>
<evidence type="ECO:0000313" key="4">
    <source>
        <dbReference type="Proteomes" id="UP001162060"/>
    </source>
</evidence>
<accession>A0AAV1VB04</accession>
<name>A0AAV1VB04_9STRA</name>
<reference evidence="3" key="1">
    <citation type="submission" date="2024-01" db="EMBL/GenBank/DDBJ databases">
        <authorList>
            <person name="Webb A."/>
        </authorList>
    </citation>
    <scope>NUCLEOTIDE SEQUENCE</scope>
    <source>
        <strain evidence="3">Pm1</strain>
    </source>
</reference>
<protein>
    <submittedName>
        <fullName evidence="3">Uncharacterized protein</fullName>
    </submittedName>
</protein>
<gene>
    <name evidence="3" type="ORF">PM001_LOCUS28677</name>
    <name evidence="2" type="ORF">PM001_LOCUS4432</name>
</gene>
<dbReference type="AlphaFoldDB" id="A0AAV1VB04"/>
<dbReference type="EMBL" id="CAKLBY020000303">
    <property type="protein sequence ID" value="CAK7943527.1"/>
    <property type="molecule type" value="Genomic_DNA"/>
</dbReference>
<evidence type="ECO:0000313" key="3">
    <source>
        <dbReference type="EMBL" id="CAK7943527.1"/>
    </source>
</evidence>
<evidence type="ECO:0000256" key="1">
    <source>
        <dbReference type="SAM" id="MobiDB-lite"/>
    </source>
</evidence>
<feature type="compositionally biased region" description="Basic and acidic residues" evidence="1">
    <location>
        <begin position="28"/>
        <end position="38"/>
    </location>
</feature>
<feature type="region of interest" description="Disordered" evidence="1">
    <location>
        <begin position="24"/>
        <end position="58"/>
    </location>
</feature>
<sequence length="111" mass="12161">MDRSGQLLEDKALAKFLGVEGVDFDSGSDTKVEGEEQFKTSTPVRGDISHPAPDPFPERCAATSLTELGAMSPMDTSIITNPLDEEQQCMLDQTASARRKSEFQTTLQRHS</sequence>